<protein>
    <submittedName>
        <fullName evidence="2">Uncharacterized protein</fullName>
    </submittedName>
</protein>
<evidence type="ECO:0000256" key="1">
    <source>
        <dbReference type="SAM" id="MobiDB-lite"/>
    </source>
</evidence>
<name>A0ABU7A5D0_9TELE</name>
<organism evidence="2 3">
    <name type="scientific">Ataeniobius toweri</name>
    <dbReference type="NCBI Taxonomy" id="208326"/>
    <lineage>
        <taxon>Eukaryota</taxon>
        <taxon>Metazoa</taxon>
        <taxon>Chordata</taxon>
        <taxon>Craniata</taxon>
        <taxon>Vertebrata</taxon>
        <taxon>Euteleostomi</taxon>
        <taxon>Actinopterygii</taxon>
        <taxon>Neopterygii</taxon>
        <taxon>Teleostei</taxon>
        <taxon>Neoteleostei</taxon>
        <taxon>Acanthomorphata</taxon>
        <taxon>Ovalentaria</taxon>
        <taxon>Atherinomorphae</taxon>
        <taxon>Cyprinodontiformes</taxon>
        <taxon>Goodeidae</taxon>
        <taxon>Ataeniobius</taxon>
    </lineage>
</organism>
<dbReference type="Proteomes" id="UP001345963">
    <property type="component" value="Unassembled WGS sequence"/>
</dbReference>
<sequence>MDCGQQDNVTRVFRFAIPVNRQSAVVREQKLGQNWRSRIRRQDLRERLESLVRAQKRGHEWGGRFRQVDPRVRQREAVRRQKQGQCLELRSQGDIRRGQGRAEKSGGKKQY</sequence>
<dbReference type="EMBL" id="JAHUTI010001534">
    <property type="protein sequence ID" value="MED6232963.1"/>
    <property type="molecule type" value="Genomic_DNA"/>
</dbReference>
<feature type="region of interest" description="Disordered" evidence="1">
    <location>
        <begin position="72"/>
        <end position="111"/>
    </location>
</feature>
<reference evidence="2 3" key="1">
    <citation type="submission" date="2021-07" db="EMBL/GenBank/DDBJ databases">
        <authorList>
            <person name="Palmer J.M."/>
        </authorList>
    </citation>
    <scope>NUCLEOTIDE SEQUENCE [LARGE SCALE GENOMIC DNA]</scope>
    <source>
        <strain evidence="2 3">AT_MEX2019</strain>
        <tissue evidence="2">Muscle</tissue>
    </source>
</reference>
<feature type="compositionally biased region" description="Basic and acidic residues" evidence="1">
    <location>
        <begin position="91"/>
        <end position="111"/>
    </location>
</feature>
<evidence type="ECO:0000313" key="3">
    <source>
        <dbReference type="Proteomes" id="UP001345963"/>
    </source>
</evidence>
<gene>
    <name evidence="2" type="ORF">ATANTOWER_004888</name>
</gene>
<keyword evidence="3" id="KW-1185">Reference proteome</keyword>
<proteinExistence type="predicted"/>
<accession>A0ABU7A5D0</accession>
<comment type="caution">
    <text evidence="2">The sequence shown here is derived from an EMBL/GenBank/DDBJ whole genome shotgun (WGS) entry which is preliminary data.</text>
</comment>
<evidence type="ECO:0000313" key="2">
    <source>
        <dbReference type="EMBL" id="MED6232963.1"/>
    </source>
</evidence>